<dbReference type="SUPFAM" id="SSF46689">
    <property type="entry name" value="Homeodomain-like"/>
    <property type="match status" value="1"/>
</dbReference>
<evidence type="ECO:0000256" key="4">
    <source>
        <dbReference type="PROSITE-ProRule" id="PRU00335"/>
    </source>
</evidence>
<name>A0A9X4M410_9CYAN</name>
<evidence type="ECO:0000313" key="6">
    <source>
        <dbReference type="EMBL" id="MDG3493328.1"/>
    </source>
</evidence>
<dbReference type="PANTHER" id="PTHR47506:SF1">
    <property type="entry name" value="HTH-TYPE TRANSCRIPTIONAL REGULATOR YJDC"/>
    <property type="match status" value="1"/>
</dbReference>
<reference evidence="6" key="1">
    <citation type="submission" date="2019-05" db="EMBL/GenBank/DDBJ databases">
        <title>Whole genome sequencing of Pseudanabaena catenata USMAC16.</title>
        <authorList>
            <person name="Khan Z."/>
            <person name="Omar W.M."/>
            <person name="Convey P."/>
            <person name="Merican F."/>
            <person name="Najimudin N."/>
        </authorList>
    </citation>
    <scope>NUCLEOTIDE SEQUENCE</scope>
    <source>
        <strain evidence="6">USMAC16</strain>
    </source>
</reference>
<dbReference type="AlphaFoldDB" id="A0A9X4M410"/>
<dbReference type="InterPro" id="IPR001647">
    <property type="entry name" value="HTH_TetR"/>
</dbReference>
<dbReference type="PROSITE" id="PS50977">
    <property type="entry name" value="HTH_TETR_2"/>
    <property type="match status" value="1"/>
</dbReference>
<proteinExistence type="predicted"/>
<dbReference type="SUPFAM" id="SSF48498">
    <property type="entry name" value="Tetracyclin repressor-like, C-terminal domain"/>
    <property type="match status" value="1"/>
</dbReference>
<evidence type="ECO:0000259" key="5">
    <source>
        <dbReference type="PROSITE" id="PS50977"/>
    </source>
</evidence>
<feature type="DNA-binding region" description="H-T-H motif" evidence="4">
    <location>
        <begin position="23"/>
        <end position="42"/>
    </location>
</feature>
<keyword evidence="1" id="KW-0805">Transcription regulation</keyword>
<dbReference type="InterPro" id="IPR009057">
    <property type="entry name" value="Homeodomain-like_sf"/>
</dbReference>
<dbReference type="InterPro" id="IPR036271">
    <property type="entry name" value="Tet_transcr_reg_TetR-rel_C_sf"/>
</dbReference>
<keyword evidence="3" id="KW-0804">Transcription</keyword>
<evidence type="ECO:0000313" key="7">
    <source>
        <dbReference type="Proteomes" id="UP001152872"/>
    </source>
</evidence>
<sequence>MSKDAVIAKLSDVFRHHGYEGASLSKISEATGLGRASLYHYFPKGKEEMAATVLDRLYANLETNLLKPLQGKGKPLDRIRAMGKTLDLFYNNGRSSCFLELLSFGEAQPLFQSALQQTLSAWIDALAEVLVEAGQDAKVARCNAEDAIAQIEGALIVSRCLGNNEPFKRAIANLPKILGL</sequence>
<evidence type="ECO:0000256" key="3">
    <source>
        <dbReference type="ARBA" id="ARBA00023163"/>
    </source>
</evidence>
<evidence type="ECO:0000256" key="2">
    <source>
        <dbReference type="ARBA" id="ARBA00023125"/>
    </source>
</evidence>
<dbReference type="RefSeq" id="WP_009625369.1">
    <property type="nucleotide sequence ID" value="NZ_VBTY01000009.1"/>
</dbReference>
<dbReference type="Gene3D" id="1.10.357.10">
    <property type="entry name" value="Tetracycline Repressor, domain 2"/>
    <property type="match status" value="1"/>
</dbReference>
<dbReference type="PANTHER" id="PTHR47506">
    <property type="entry name" value="TRANSCRIPTIONAL REGULATORY PROTEIN"/>
    <property type="match status" value="1"/>
</dbReference>
<accession>A0A9X4M410</accession>
<keyword evidence="2 4" id="KW-0238">DNA-binding</keyword>
<dbReference type="Proteomes" id="UP001152872">
    <property type="component" value="Unassembled WGS sequence"/>
</dbReference>
<organism evidence="6 7">
    <name type="scientific">Pseudanabaena catenata USMAC16</name>
    <dbReference type="NCBI Taxonomy" id="1855837"/>
    <lineage>
        <taxon>Bacteria</taxon>
        <taxon>Bacillati</taxon>
        <taxon>Cyanobacteriota</taxon>
        <taxon>Cyanophyceae</taxon>
        <taxon>Pseudanabaenales</taxon>
        <taxon>Pseudanabaenaceae</taxon>
        <taxon>Pseudanabaena</taxon>
    </lineage>
</organism>
<feature type="domain" description="HTH tetR-type" evidence="5">
    <location>
        <begin position="1"/>
        <end position="60"/>
    </location>
</feature>
<dbReference type="Pfam" id="PF00440">
    <property type="entry name" value="TetR_N"/>
    <property type="match status" value="1"/>
</dbReference>
<comment type="caution">
    <text evidence="6">The sequence shown here is derived from an EMBL/GenBank/DDBJ whole genome shotgun (WGS) entry which is preliminary data.</text>
</comment>
<keyword evidence="7" id="KW-1185">Reference proteome</keyword>
<evidence type="ECO:0000256" key="1">
    <source>
        <dbReference type="ARBA" id="ARBA00023015"/>
    </source>
</evidence>
<protein>
    <submittedName>
        <fullName evidence="6">TetR/AcrR family transcriptional regulator</fullName>
    </submittedName>
</protein>
<gene>
    <name evidence="6" type="ORF">FEV09_02045</name>
</gene>
<dbReference type="InterPro" id="IPR054156">
    <property type="entry name" value="YxaF_TetR_C"/>
</dbReference>
<dbReference type="Pfam" id="PF21993">
    <property type="entry name" value="TetR_C_13_2"/>
    <property type="match status" value="1"/>
</dbReference>
<dbReference type="EMBL" id="VBTY01000009">
    <property type="protein sequence ID" value="MDG3493328.1"/>
    <property type="molecule type" value="Genomic_DNA"/>
</dbReference>
<dbReference type="GO" id="GO:0003677">
    <property type="term" value="F:DNA binding"/>
    <property type="evidence" value="ECO:0007669"/>
    <property type="project" value="UniProtKB-UniRule"/>
</dbReference>